<dbReference type="InterPro" id="IPR008972">
    <property type="entry name" value="Cupredoxin"/>
</dbReference>
<evidence type="ECO:0000256" key="4">
    <source>
        <dbReference type="ARBA" id="ARBA00022448"/>
    </source>
</evidence>
<evidence type="ECO:0000256" key="17">
    <source>
        <dbReference type="ARBA" id="ARBA00047816"/>
    </source>
</evidence>
<comment type="catalytic activity">
    <reaction evidence="17">
        <text>4 Fe(II)-[cytochrome c] + O2 + 8 H(+)(in) = 4 Fe(III)-[cytochrome c] + 2 H2O + 4 H(+)(out)</text>
        <dbReference type="Rhea" id="RHEA:11436"/>
        <dbReference type="Rhea" id="RHEA-COMP:10350"/>
        <dbReference type="Rhea" id="RHEA-COMP:14399"/>
        <dbReference type="ChEBI" id="CHEBI:15377"/>
        <dbReference type="ChEBI" id="CHEBI:15378"/>
        <dbReference type="ChEBI" id="CHEBI:15379"/>
        <dbReference type="ChEBI" id="CHEBI:29033"/>
        <dbReference type="ChEBI" id="CHEBI:29034"/>
        <dbReference type="EC" id="7.1.1.9"/>
    </reaction>
</comment>
<dbReference type="SUPFAM" id="SSF49503">
    <property type="entry name" value="Cupredoxins"/>
    <property type="match status" value="1"/>
</dbReference>
<proteinExistence type="inferred from homology"/>
<evidence type="ECO:0000256" key="5">
    <source>
        <dbReference type="ARBA" id="ARBA00022617"/>
    </source>
</evidence>
<dbReference type="SUPFAM" id="SSF81464">
    <property type="entry name" value="Cytochrome c oxidase subunit II-like, transmembrane region"/>
    <property type="match status" value="1"/>
</dbReference>
<keyword evidence="6" id="KW-0679">Respiratory chain</keyword>
<keyword evidence="12 18" id="KW-0408">Iron</keyword>
<evidence type="ECO:0000256" key="16">
    <source>
        <dbReference type="ARBA" id="ARBA00031399"/>
    </source>
</evidence>
<keyword evidence="11 19" id="KW-1133">Transmembrane helix</keyword>
<evidence type="ECO:0000256" key="13">
    <source>
        <dbReference type="ARBA" id="ARBA00023008"/>
    </source>
</evidence>
<dbReference type="NCBIfam" id="TIGR02866">
    <property type="entry name" value="CoxB"/>
    <property type="match status" value="1"/>
</dbReference>
<dbReference type="InterPro" id="IPR036257">
    <property type="entry name" value="Cyt_c_oxidase_su2_TM_sf"/>
</dbReference>
<comment type="function">
    <text evidence="15">Subunits I and II form the functional core of the enzyme complex. Electrons originating in cytochrome c are transferred via heme a and Cu(A) to the binuclear center formed by heme a3 and Cu(B).</text>
</comment>
<evidence type="ECO:0000256" key="11">
    <source>
        <dbReference type="ARBA" id="ARBA00022989"/>
    </source>
</evidence>
<keyword evidence="5 18" id="KW-0349">Heme</keyword>
<keyword evidence="14 19" id="KW-0472">Membrane</keyword>
<keyword evidence="23" id="KW-1185">Reference proteome</keyword>
<evidence type="ECO:0000256" key="2">
    <source>
        <dbReference type="ARBA" id="ARBA00007866"/>
    </source>
</evidence>
<keyword evidence="4" id="KW-0813">Transport</keyword>
<keyword evidence="13" id="KW-0186">Copper</keyword>
<dbReference type="InterPro" id="IPR002429">
    <property type="entry name" value="CcO_II-like_C"/>
</dbReference>
<evidence type="ECO:0000259" key="21">
    <source>
        <dbReference type="PROSITE" id="PS51007"/>
    </source>
</evidence>
<dbReference type="InterPro" id="IPR045187">
    <property type="entry name" value="CcO_II"/>
</dbReference>
<name>A0ABU0HKT2_9HYPH</name>
<evidence type="ECO:0000256" key="12">
    <source>
        <dbReference type="ARBA" id="ARBA00023004"/>
    </source>
</evidence>
<dbReference type="PROSITE" id="PS50857">
    <property type="entry name" value="COX2_CUA"/>
    <property type="match status" value="1"/>
</dbReference>
<evidence type="ECO:0000256" key="10">
    <source>
        <dbReference type="ARBA" id="ARBA00022982"/>
    </source>
</evidence>
<evidence type="ECO:0000313" key="22">
    <source>
        <dbReference type="EMBL" id="MDQ0442924.1"/>
    </source>
</evidence>
<feature type="domain" description="Cytochrome c" evidence="21">
    <location>
        <begin position="217"/>
        <end position="312"/>
    </location>
</feature>
<dbReference type="EMBL" id="JAUSVV010000004">
    <property type="protein sequence ID" value="MDQ0442924.1"/>
    <property type="molecule type" value="Genomic_DNA"/>
</dbReference>
<evidence type="ECO:0000256" key="1">
    <source>
        <dbReference type="ARBA" id="ARBA00004141"/>
    </source>
</evidence>
<evidence type="ECO:0000256" key="8">
    <source>
        <dbReference type="ARBA" id="ARBA00022723"/>
    </source>
</evidence>
<evidence type="ECO:0000256" key="3">
    <source>
        <dbReference type="ARBA" id="ARBA00012949"/>
    </source>
</evidence>
<dbReference type="InterPro" id="IPR009056">
    <property type="entry name" value="Cyt_c-like_dom"/>
</dbReference>
<evidence type="ECO:0000259" key="20">
    <source>
        <dbReference type="PROSITE" id="PS50857"/>
    </source>
</evidence>
<dbReference type="RefSeq" id="WP_238248231.1">
    <property type="nucleotide sequence ID" value="NZ_BPQX01000016.1"/>
</dbReference>
<dbReference type="PROSITE" id="PS00078">
    <property type="entry name" value="COX2"/>
    <property type="match status" value="1"/>
</dbReference>
<dbReference type="InterPro" id="IPR001505">
    <property type="entry name" value="Copper_CuA"/>
</dbReference>
<comment type="subcellular location">
    <subcellularLocation>
        <location evidence="1">Membrane</location>
        <topology evidence="1">Multi-pass membrane protein</topology>
    </subcellularLocation>
</comment>
<dbReference type="Gene3D" id="2.60.40.420">
    <property type="entry name" value="Cupredoxins - blue copper proteins"/>
    <property type="match status" value="1"/>
</dbReference>
<keyword evidence="8 18" id="KW-0479">Metal-binding</keyword>
<evidence type="ECO:0000256" key="18">
    <source>
        <dbReference type="PROSITE-ProRule" id="PRU00433"/>
    </source>
</evidence>
<feature type="transmembrane region" description="Helical" evidence="19">
    <location>
        <begin position="70"/>
        <end position="93"/>
    </location>
</feature>
<keyword evidence="7 19" id="KW-0812">Transmembrane</keyword>
<dbReference type="Pfam" id="PF13442">
    <property type="entry name" value="Cytochrome_CBB3"/>
    <property type="match status" value="1"/>
</dbReference>
<dbReference type="PANTHER" id="PTHR22888:SF9">
    <property type="entry name" value="CYTOCHROME C OXIDASE SUBUNIT 2"/>
    <property type="match status" value="1"/>
</dbReference>
<evidence type="ECO:0000313" key="23">
    <source>
        <dbReference type="Proteomes" id="UP001236369"/>
    </source>
</evidence>
<evidence type="ECO:0000256" key="15">
    <source>
        <dbReference type="ARBA" id="ARBA00024688"/>
    </source>
</evidence>
<dbReference type="InterPro" id="IPR036909">
    <property type="entry name" value="Cyt_c-like_dom_sf"/>
</dbReference>
<dbReference type="PANTHER" id="PTHR22888">
    <property type="entry name" value="CYTOCHROME C OXIDASE, SUBUNIT II"/>
    <property type="match status" value="1"/>
</dbReference>
<dbReference type="CDD" id="cd13915">
    <property type="entry name" value="CuRO_HCO_II_like_2"/>
    <property type="match status" value="1"/>
</dbReference>
<dbReference type="Pfam" id="PF00116">
    <property type="entry name" value="COX2"/>
    <property type="match status" value="1"/>
</dbReference>
<evidence type="ECO:0000256" key="6">
    <source>
        <dbReference type="ARBA" id="ARBA00022660"/>
    </source>
</evidence>
<evidence type="ECO:0000256" key="7">
    <source>
        <dbReference type="ARBA" id="ARBA00022692"/>
    </source>
</evidence>
<keyword evidence="9" id="KW-1278">Translocase</keyword>
<evidence type="ECO:0000256" key="9">
    <source>
        <dbReference type="ARBA" id="ARBA00022967"/>
    </source>
</evidence>
<dbReference type="PROSITE" id="PS51007">
    <property type="entry name" value="CYTC"/>
    <property type="match status" value="1"/>
</dbReference>
<dbReference type="SUPFAM" id="SSF46626">
    <property type="entry name" value="Cytochrome c"/>
    <property type="match status" value="1"/>
</dbReference>
<protein>
    <recommendedName>
        <fullName evidence="3">cytochrome-c oxidase</fullName>
        <ecNumber evidence="3">7.1.1.9</ecNumber>
    </recommendedName>
    <alternativeName>
        <fullName evidence="16">Cytochrome aa3 subunit 2</fullName>
    </alternativeName>
</protein>
<comment type="caution">
    <text evidence="22">The sequence shown here is derived from an EMBL/GenBank/DDBJ whole genome shotgun (WGS) entry which is preliminary data.</text>
</comment>
<feature type="domain" description="Cytochrome oxidase subunit II copper A binding" evidence="20">
    <location>
        <begin position="100"/>
        <end position="211"/>
    </location>
</feature>
<evidence type="ECO:0000256" key="14">
    <source>
        <dbReference type="ARBA" id="ARBA00023136"/>
    </source>
</evidence>
<reference evidence="22 23" key="1">
    <citation type="submission" date="2023-07" db="EMBL/GenBank/DDBJ databases">
        <title>Genomic Encyclopedia of Type Strains, Phase IV (KMG-IV): sequencing the most valuable type-strain genomes for metagenomic binning, comparative biology and taxonomic classification.</title>
        <authorList>
            <person name="Goeker M."/>
        </authorList>
    </citation>
    <scope>NUCLEOTIDE SEQUENCE [LARGE SCALE GENOMIC DNA]</scope>
    <source>
        <strain evidence="22 23">DSM 19562</strain>
    </source>
</reference>
<accession>A0ABU0HKT2</accession>
<sequence length="322" mass="35289">MTPDHAAIQFWPVAASVKAVETDELILAFTVLTLALTVPVFIAITWFALRYREGSEADRSPSGIRSNLIEISWMLIPFLLTLIFFAWGAQLFVQSRNAPPDAMVVEAVGRQWMWKFQHATGQSEINDLHLPIGQPIKMRIISQDVIHALYLPAVRMQVAALPDRYTEMWFKADKVGTFHLYCSEYCGTDHSVMGGKVTFMNPGDYQDWLVHAGAQQGKVAAGRVLYQAYGCAGCHEPGSPVGAPGFAGLYGSKVQLADGRTVTADDGWLRDKILNPNGDKLAGGGKQVMPSFAGRIPEDDLGRIIDFIKAYPGTGQSAEATR</sequence>
<dbReference type="InterPro" id="IPR014222">
    <property type="entry name" value="Cyt_c_oxidase_su2"/>
</dbReference>
<comment type="similarity">
    <text evidence="2">Belongs to the cytochrome c oxidase subunit 2 family.</text>
</comment>
<organism evidence="22 23">
    <name type="scientific">Methylobacterium persicinum</name>
    <dbReference type="NCBI Taxonomy" id="374426"/>
    <lineage>
        <taxon>Bacteria</taxon>
        <taxon>Pseudomonadati</taxon>
        <taxon>Pseudomonadota</taxon>
        <taxon>Alphaproteobacteria</taxon>
        <taxon>Hyphomicrobiales</taxon>
        <taxon>Methylobacteriaceae</taxon>
        <taxon>Methylobacterium</taxon>
    </lineage>
</organism>
<dbReference type="Gene3D" id="1.10.287.90">
    <property type="match status" value="1"/>
</dbReference>
<keyword evidence="10" id="KW-0249">Electron transport</keyword>
<dbReference type="Proteomes" id="UP001236369">
    <property type="component" value="Unassembled WGS sequence"/>
</dbReference>
<gene>
    <name evidence="22" type="ORF">QO016_002421</name>
</gene>
<dbReference type="EC" id="7.1.1.9" evidence="3"/>
<feature type="transmembrane region" description="Helical" evidence="19">
    <location>
        <begin position="25"/>
        <end position="49"/>
    </location>
</feature>
<evidence type="ECO:0000256" key="19">
    <source>
        <dbReference type="SAM" id="Phobius"/>
    </source>
</evidence>